<dbReference type="Gene3D" id="3.30.230.10">
    <property type="match status" value="1"/>
</dbReference>
<sequence>MMETLTRERDFARVFEEGKRVGGGPLRLFFYRREAGPIRVCFVGRSKKAVRRNRIRRRLREAFRVHYYPIWKDRPFDFVFVGDESIASVEFPLLVRWMGELLGRVEQDG</sequence>
<keyword evidence="6" id="KW-0694">RNA-binding</keyword>
<dbReference type="InterPro" id="IPR000100">
    <property type="entry name" value="RNase_P"/>
</dbReference>
<keyword evidence="5 8" id="KW-0378">Hydrolase</keyword>
<dbReference type="GO" id="GO:0004526">
    <property type="term" value="F:ribonuclease P activity"/>
    <property type="evidence" value="ECO:0007669"/>
    <property type="project" value="UniProtKB-UniRule"/>
</dbReference>
<evidence type="ECO:0000313" key="8">
    <source>
        <dbReference type="EMBL" id="HGI29947.1"/>
    </source>
</evidence>
<evidence type="ECO:0000256" key="5">
    <source>
        <dbReference type="ARBA" id="ARBA00022801"/>
    </source>
</evidence>
<reference evidence="8" key="1">
    <citation type="journal article" date="2020" name="mSystems">
        <title>Genome- and Community-Level Interaction Insights into Carbon Utilization and Element Cycling Functions of Hydrothermarchaeota in Hydrothermal Sediment.</title>
        <authorList>
            <person name="Zhou Z."/>
            <person name="Liu Y."/>
            <person name="Xu W."/>
            <person name="Pan J."/>
            <person name="Luo Z.H."/>
            <person name="Li M."/>
        </authorList>
    </citation>
    <scope>NUCLEOTIDE SEQUENCE [LARGE SCALE GENOMIC DNA]</scope>
    <source>
        <strain evidence="8">SpSt-747</strain>
    </source>
</reference>
<dbReference type="PROSITE" id="PS00648">
    <property type="entry name" value="RIBONUCLEASE_P"/>
    <property type="match status" value="1"/>
</dbReference>
<keyword evidence="3" id="KW-0540">Nuclease</keyword>
<dbReference type="SUPFAM" id="SSF54211">
    <property type="entry name" value="Ribosomal protein S5 domain 2-like"/>
    <property type="match status" value="1"/>
</dbReference>
<evidence type="ECO:0000256" key="7">
    <source>
        <dbReference type="NCBIfam" id="TIGR00188"/>
    </source>
</evidence>
<dbReference type="GO" id="GO:0042781">
    <property type="term" value="F:3'-tRNA processing endoribonuclease activity"/>
    <property type="evidence" value="ECO:0007669"/>
    <property type="project" value="TreeGrafter"/>
</dbReference>
<organism evidence="8">
    <name type="scientific">Candidatus Caldatribacterium californiense</name>
    <dbReference type="NCBI Taxonomy" id="1454726"/>
    <lineage>
        <taxon>Bacteria</taxon>
        <taxon>Pseudomonadati</taxon>
        <taxon>Atribacterota</taxon>
        <taxon>Atribacteria</taxon>
        <taxon>Atribacterales</taxon>
        <taxon>Candidatus Caldatribacteriaceae</taxon>
        <taxon>Candidatus Caldatribacterium</taxon>
    </lineage>
</organism>
<evidence type="ECO:0000256" key="2">
    <source>
        <dbReference type="ARBA" id="ARBA00022694"/>
    </source>
</evidence>
<comment type="caution">
    <text evidence="8">The sequence shown here is derived from an EMBL/GenBank/DDBJ whole genome shotgun (WGS) entry which is preliminary data.</text>
</comment>
<comment type="function">
    <text evidence="1">RNaseP catalyzes the removal of the 5'-leader sequence from pre-tRNA to produce the mature 5'-terminus. It can also cleave other RNA substrates such as 4.5S RNA. The protein component plays an auxiliary but essential role in vivo by binding to the 5'-leader sequence and broadening the substrate specificity of the ribozyme.</text>
</comment>
<dbReference type="GO" id="GO:0030677">
    <property type="term" value="C:ribonuclease P complex"/>
    <property type="evidence" value="ECO:0007669"/>
    <property type="project" value="TreeGrafter"/>
</dbReference>
<evidence type="ECO:0000256" key="1">
    <source>
        <dbReference type="ARBA" id="ARBA00002663"/>
    </source>
</evidence>
<name>A0A7V3YFA3_9BACT</name>
<dbReference type="EC" id="3.1.26.5" evidence="7"/>
<dbReference type="InterPro" id="IPR020539">
    <property type="entry name" value="RNase_P_CS"/>
</dbReference>
<evidence type="ECO:0000256" key="4">
    <source>
        <dbReference type="ARBA" id="ARBA00022759"/>
    </source>
</evidence>
<evidence type="ECO:0000256" key="3">
    <source>
        <dbReference type="ARBA" id="ARBA00022722"/>
    </source>
</evidence>
<dbReference type="GO" id="GO:0000049">
    <property type="term" value="F:tRNA binding"/>
    <property type="evidence" value="ECO:0007669"/>
    <property type="project" value="InterPro"/>
</dbReference>
<accession>A0A7V3YFA3</accession>
<dbReference type="InterPro" id="IPR014721">
    <property type="entry name" value="Ribsml_uS5_D2-typ_fold_subgr"/>
</dbReference>
<keyword evidence="2" id="KW-0819">tRNA processing</keyword>
<dbReference type="Pfam" id="PF00825">
    <property type="entry name" value="Ribonuclease_P"/>
    <property type="match status" value="1"/>
</dbReference>
<dbReference type="PANTHER" id="PTHR33992">
    <property type="entry name" value="RIBONUCLEASE P PROTEIN COMPONENT"/>
    <property type="match status" value="1"/>
</dbReference>
<protein>
    <recommendedName>
        <fullName evidence="7">Ribonuclease P protein component</fullName>
        <ecNumber evidence="7">3.1.26.5</ecNumber>
    </recommendedName>
</protein>
<gene>
    <name evidence="8" type="primary">rnpA</name>
    <name evidence="8" type="ORF">ENV30_01350</name>
</gene>
<dbReference type="PANTHER" id="PTHR33992:SF1">
    <property type="entry name" value="RIBONUCLEASE P PROTEIN COMPONENT"/>
    <property type="match status" value="1"/>
</dbReference>
<proteinExistence type="predicted"/>
<evidence type="ECO:0000256" key="6">
    <source>
        <dbReference type="ARBA" id="ARBA00022884"/>
    </source>
</evidence>
<dbReference type="AlphaFoldDB" id="A0A7V3YFA3"/>
<dbReference type="NCBIfam" id="TIGR00188">
    <property type="entry name" value="rnpA"/>
    <property type="match status" value="1"/>
</dbReference>
<keyword evidence="4" id="KW-0255">Endonuclease</keyword>
<dbReference type="InterPro" id="IPR020568">
    <property type="entry name" value="Ribosomal_Su5_D2-typ_SF"/>
</dbReference>
<dbReference type="EMBL" id="DTFV01000024">
    <property type="protein sequence ID" value="HGI29947.1"/>
    <property type="molecule type" value="Genomic_DNA"/>
</dbReference>